<sequence length="263" mass="28439">MKTNNKKQWWMSVSVQIKRRPKSVKGARPLGIEADPGLPAAGPMQEAHRASVEVPAASLNVITSQSMLVPPMLDGRHVSREHKKERRQGPEFVDPCALLNLHPPLYPLCVPFPPPPHQIHHHHPRVEVAGPAPFKCPREAVVRPERRREILAEVGMAVLGCSDGPGAQAGAPELGYVVNDNQIGIEIDDSVDASFEKVSEVANDIGIEVVYLEVQLREGGLNEGIEIGVGDKEMEEDVLRAEGVLEDGVDGGDGAAEVLEVEG</sequence>
<gene>
    <name evidence="2" type="ORF">Ahy_A06g027087</name>
</gene>
<comment type="caution">
    <text evidence="2">The sequence shown here is derived from an EMBL/GenBank/DDBJ whole genome shotgun (WGS) entry which is preliminary data.</text>
</comment>
<feature type="region of interest" description="Disordered" evidence="1">
    <location>
        <begin position="20"/>
        <end position="43"/>
    </location>
</feature>
<evidence type="ECO:0000256" key="1">
    <source>
        <dbReference type="SAM" id="MobiDB-lite"/>
    </source>
</evidence>
<dbReference type="EMBL" id="SDMP01000006">
    <property type="protein sequence ID" value="RYR52170.1"/>
    <property type="molecule type" value="Genomic_DNA"/>
</dbReference>
<evidence type="ECO:0000313" key="3">
    <source>
        <dbReference type="Proteomes" id="UP000289738"/>
    </source>
</evidence>
<protein>
    <submittedName>
        <fullName evidence="2">Uncharacterized protein</fullName>
    </submittedName>
</protein>
<reference evidence="2 3" key="1">
    <citation type="submission" date="2019-01" db="EMBL/GenBank/DDBJ databases">
        <title>Sequencing of cultivated peanut Arachis hypogaea provides insights into genome evolution and oil improvement.</title>
        <authorList>
            <person name="Chen X."/>
        </authorList>
    </citation>
    <scope>NUCLEOTIDE SEQUENCE [LARGE SCALE GENOMIC DNA]</scope>
    <source>
        <strain evidence="3">cv. Fuhuasheng</strain>
        <tissue evidence="2">Leaves</tissue>
    </source>
</reference>
<name>A0A445CMM3_ARAHY</name>
<organism evidence="2 3">
    <name type="scientific">Arachis hypogaea</name>
    <name type="common">Peanut</name>
    <dbReference type="NCBI Taxonomy" id="3818"/>
    <lineage>
        <taxon>Eukaryota</taxon>
        <taxon>Viridiplantae</taxon>
        <taxon>Streptophyta</taxon>
        <taxon>Embryophyta</taxon>
        <taxon>Tracheophyta</taxon>
        <taxon>Spermatophyta</taxon>
        <taxon>Magnoliopsida</taxon>
        <taxon>eudicotyledons</taxon>
        <taxon>Gunneridae</taxon>
        <taxon>Pentapetalae</taxon>
        <taxon>rosids</taxon>
        <taxon>fabids</taxon>
        <taxon>Fabales</taxon>
        <taxon>Fabaceae</taxon>
        <taxon>Papilionoideae</taxon>
        <taxon>50 kb inversion clade</taxon>
        <taxon>dalbergioids sensu lato</taxon>
        <taxon>Dalbergieae</taxon>
        <taxon>Pterocarpus clade</taxon>
        <taxon>Arachis</taxon>
    </lineage>
</organism>
<proteinExistence type="predicted"/>
<evidence type="ECO:0000313" key="2">
    <source>
        <dbReference type="EMBL" id="RYR52170.1"/>
    </source>
</evidence>
<dbReference type="Proteomes" id="UP000289738">
    <property type="component" value="Chromosome A06"/>
</dbReference>
<dbReference type="AlphaFoldDB" id="A0A445CMM3"/>
<accession>A0A445CMM3</accession>
<keyword evidence="3" id="KW-1185">Reference proteome</keyword>